<reference evidence="2" key="1">
    <citation type="submission" date="2013-08" db="EMBL/GenBank/DDBJ databases">
        <authorList>
            <person name="Mendez C."/>
            <person name="Richter M."/>
            <person name="Ferrer M."/>
            <person name="Sanchez J."/>
        </authorList>
    </citation>
    <scope>NUCLEOTIDE SEQUENCE</scope>
</reference>
<dbReference type="EMBL" id="AUZY01000214">
    <property type="protein sequence ID" value="EQD79292.1"/>
    <property type="molecule type" value="Genomic_DNA"/>
</dbReference>
<name>T1CAU2_9ZZZZ</name>
<evidence type="ECO:0000313" key="2">
    <source>
        <dbReference type="EMBL" id="EQD79292.1"/>
    </source>
</evidence>
<reference evidence="2" key="2">
    <citation type="journal article" date="2014" name="ISME J.">
        <title>Microbial stratification in low pH oxic and suboxic macroscopic growths along an acid mine drainage.</title>
        <authorList>
            <person name="Mendez-Garcia C."/>
            <person name="Mesa V."/>
            <person name="Sprenger R.R."/>
            <person name="Richter M."/>
            <person name="Diez M.S."/>
            <person name="Solano J."/>
            <person name="Bargiela R."/>
            <person name="Golyshina O.V."/>
            <person name="Manteca A."/>
            <person name="Ramos J.L."/>
            <person name="Gallego J.R."/>
            <person name="Llorente I."/>
            <person name="Martins Dos Santos V.A."/>
            <person name="Jensen O.N."/>
            <person name="Pelaez A.I."/>
            <person name="Sanchez J."/>
            <person name="Ferrer M."/>
        </authorList>
    </citation>
    <scope>NUCLEOTIDE SEQUENCE</scope>
</reference>
<dbReference type="GO" id="GO:0016779">
    <property type="term" value="F:nucleotidyltransferase activity"/>
    <property type="evidence" value="ECO:0007669"/>
    <property type="project" value="InterPro"/>
</dbReference>
<organism evidence="2">
    <name type="scientific">mine drainage metagenome</name>
    <dbReference type="NCBI Taxonomy" id="410659"/>
    <lineage>
        <taxon>unclassified sequences</taxon>
        <taxon>metagenomes</taxon>
        <taxon>ecological metagenomes</taxon>
    </lineage>
</organism>
<sequence length="82" mass="9072">IILFGSAARGEMTEESDLDILVVVRGPVNRFHLTQEIYGNMRDVGVPLDVVVATTEDLQAHRDNPGMIYGIALEEGREVYAQ</sequence>
<keyword evidence="2" id="KW-0808">Transferase</keyword>
<protein>
    <submittedName>
        <fullName evidence="2">Nucleotidyltransferase domain-containing protein</fullName>
    </submittedName>
</protein>
<gene>
    <name evidence="2" type="ORF">B1B_00278</name>
</gene>
<evidence type="ECO:0000259" key="1">
    <source>
        <dbReference type="Pfam" id="PF01909"/>
    </source>
</evidence>
<proteinExistence type="predicted"/>
<dbReference type="SUPFAM" id="SSF81301">
    <property type="entry name" value="Nucleotidyltransferase"/>
    <property type="match status" value="1"/>
</dbReference>
<dbReference type="PANTHER" id="PTHR33933">
    <property type="entry name" value="NUCLEOTIDYLTRANSFERASE"/>
    <property type="match status" value="1"/>
</dbReference>
<dbReference type="InterPro" id="IPR002934">
    <property type="entry name" value="Polymerase_NTP_transf_dom"/>
</dbReference>
<dbReference type="InterPro" id="IPR052548">
    <property type="entry name" value="Type_VII_TA_antitoxin"/>
</dbReference>
<feature type="non-terminal residue" evidence="2">
    <location>
        <position position="1"/>
    </location>
</feature>
<accession>T1CAU2</accession>
<feature type="domain" description="Polymerase nucleotidyl transferase" evidence="1">
    <location>
        <begin position="1"/>
        <end position="53"/>
    </location>
</feature>
<dbReference type="Gene3D" id="3.30.460.10">
    <property type="entry name" value="Beta Polymerase, domain 2"/>
    <property type="match status" value="1"/>
</dbReference>
<dbReference type="Pfam" id="PF01909">
    <property type="entry name" value="NTP_transf_2"/>
    <property type="match status" value="1"/>
</dbReference>
<dbReference type="AlphaFoldDB" id="T1CAU2"/>
<dbReference type="PANTHER" id="PTHR33933:SF3">
    <property type="entry name" value="PROTEIN ADENYLYLTRANSFERASE MJ0604-RELATED"/>
    <property type="match status" value="1"/>
</dbReference>
<comment type="caution">
    <text evidence="2">The sequence shown here is derived from an EMBL/GenBank/DDBJ whole genome shotgun (WGS) entry which is preliminary data.</text>
</comment>
<dbReference type="InterPro" id="IPR043519">
    <property type="entry name" value="NT_sf"/>
</dbReference>
<dbReference type="CDD" id="cd05403">
    <property type="entry name" value="NT_KNTase_like"/>
    <property type="match status" value="1"/>
</dbReference>